<keyword evidence="3" id="KW-1185">Reference proteome</keyword>
<sequence>MPVSRATARPNPRERGSSYDICPRTPDRLVVEFGDDQVNHPTCPRLKRPTIVEGFAVLASRDYFKQAITVKNQRANDPCRYRKSEGLEQHFWCDFHRDFYMSVILRKKSQPIVPMKYIDWEYFENMNDPLVNAVIEKFEYKLRDLMGFKYNWNTEIICQFYCSLYYNERDNTIHWTTEGEHYCVDYMTFSCILGLGSEHEKYKPIHVEKRIKPADVAFMFFNPILAHEGKSIHLQPCYNYANFMMRWTIDPRKGDYTTLNFYAVNLLNRMAPGGRPFNAFDFMWNELRCVMDDSRKHLPYAPYIMYMIERVTKITFPKDVVHDPLHLRPRSEVPATASRHPGSSSTAPRVDDPPLHAPSSSHHRRSGSMVKRVLHVLVLLHVEDHGSRGQ</sequence>
<protein>
    <submittedName>
        <fullName evidence="2">Copia-like retroelement</fullName>
    </submittedName>
</protein>
<dbReference type="Proteomes" id="UP000275267">
    <property type="component" value="Unassembled WGS sequence"/>
</dbReference>
<evidence type="ECO:0000313" key="3">
    <source>
        <dbReference type="Proteomes" id="UP000275267"/>
    </source>
</evidence>
<evidence type="ECO:0000256" key="1">
    <source>
        <dbReference type="SAM" id="MobiDB-lite"/>
    </source>
</evidence>
<name>A0A3L6QPX6_PANMI</name>
<dbReference type="OrthoDB" id="693433at2759"/>
<accession>A0A3L6QPX6</accession>
<organism evidence="2 3">
    <name type="scientific">Panicum miliaceum</name>
    <name type="common">Proso millet</name>
    <name type="synonym">Broomcorn millet</name>
    <dbReference type="NCBI Taxonomy" id="4540"/>
    <lineage>
        <taxon>Eukaryota</taxon>
        <taxon>Viridiplantae</taxon>
        <taxon>Streptophyta</taxon>
        <taxon>Embryophyta</taxon>
        <taxon>Tracheophyta</taxon>
        <taxon>Spermatophyta</taxon>
        <taxon>Magnoliopsida</taxon>
        <taxon>Liliopsida</taxon>
        <taxon>Poales</taxon>
        <taxon>Poaceae</taxon>
        <taxon>PACMAD clade</taxon>
        <taxon>Panicoideae</taxon>
        <taxon>Panicodae</taxon>
        <taxon>Paniceae</taxon>
        <taxon>Panicinae</taxon>
        <taxon>Panicum</taxon>
        <taxon>Panicum sect. Panicum</taxon>
    </lineage>
</organism>
<proteinExistence type="predicted"/>
<feature type="region of interest" description="Disordered" evidence="1">
    <location>
        <begin position="327"/>
        <end position="368"/>
    </location>
</feature>
<dbReference type="EMBL" id="PQIB02000011">
    <property type="protein sequence ID" value="RLM85569.1"/>
    <property type="molecule type" value="Genomic_DNA"/>
</dbReference>
<evidence type="ECO:0000313" key="2">
    <source>
        <dbReference type="EMBL" id="RLM85569.1"/>
    </source>
</evidence>
<dbReference type="STRING" id="4540.A0A3L6QPX6"/>
<comment type="caution">
    <text evidence="2">The sequence shown here is derived from an EMBL/GenBank/DDBJ whole genome shotgun (WGS) entry which is preliminary data.</text>
</comment>
<dbReference type="AlphaFoldDB" id="A0A3L6QPX6"/>
<gene>
    <name evidence="2" type="ORF">C2845_PM04G17000</name>
</gene>
<reference evidence="3" key="1">
    <citation type="journal article" date="2019" name="Nat. Commun.">
        <title>The genome of broomcorn millet.</title>
        <authorList>
            <person name="Zou C."/>
            <person name="Miki D."/>
            <person name="Li D."/>
            <person name="Tang Q."/>
            <person name="Xiao L."/>
            <person name="Rajput S."/>
            <person name="Deng P."/>
            <person name="Jia W."/>
            <person name="Huang R."/>
            <person name="Zhang M."/>
            <person name="Sun Y."/>
            <person name="Hu J."/>
            <person name="Fu X."/>
            <person name="Schnable P.S."/>
            <person name="Li F."/>
            <person name="Zhang H."/>
            <person name="Feng B."/>
            <person name="Zhu X."/>
            <person name="Liu R."/>
            <person name="Schnable J.C."/>
            <person name="Zhu J.-K."/>
            <person name="Zhang H."/>
        </authorList>
    </citation>
    <scope>NUCLEOTIDE SEQUENCE [LARGE SCALE GENOMIC DNA]</scope>
</reference>